<dbReference type="Pfam" id="PF16162">
    <property type="entry name" value="KwaB"/>
    <property type="match status" value="1"/>
</dbReference>
<protein>
    <recommendedName>
        <fullName evidence="3">DUF4868 domain-containing protein</fullName>
    </recommendedName>
</protein>
<evidence type="ECO:0000313" key="2">
    <source>
        <dbReference type="Proteomes" id="UP000028073"/>
    </source>
</evidence>
<dbReference type="eggNOG" id="ENOG5032UGN">
    <property type="taxonomic scope" value="Bacteria"/>
</dbReference>
<evidence type="ECO:0008006" key="3">
    <source>
        <dbReference type="Google" id="ProtNLM"/>
    </source>
</evidence>
<dbReference type="AlphaFoldDB" id="A0A081NGJ2"/>
<dbReference type="InterPro" id="IPR032359">
    <property type="entry name" value="KwaB-like"/>
</dbReference>
<sequence>MTGQQNYFALVKDGNGNPEVKRIRVNQTLQNEIARVFASQKTSFESGIDTEIDFNGDWKPDQNEVLVIDGLAESALMVNAINANASSFSDLNISNFSSEPIKAIFTGTINNGNTSVLVQKFSSRQALSLNELPIIKMQTGNTFVKSTDEIFTLDNKLVATIENNTTKFKSFHNARMVFDLSAQYVEATDEDLEDITQHASIEVADADVFIQEADTQVRKMVHTISSTGVLENYTVTEISNAASNFPSVTLNVSNGKIVIPTEKRELKEVLHFLLEDIYKGPLTGSDYLTNSKRSL</sequence>
<organism evidence="1 2">
    <name type="scientific">Endozoicomonas numazuensis</name>
    <dbReference type="NCBI Taxonomy" id="1137799"/>
    <lineage>
        <taxon>Bacteria</taxon>
        <taxon>Pseudomonadati</taxon>
        <taxon>Pseudomonadota</taxon>
        <taxon>Gammaproteobacteria</taxon>
        <taxon>Oceanospirillales</taxon>
        <taxon>Endozoicomonadaceae</taxon>
        <taxon>Endozoicomonas</taxon>
    </lineage>
</organism>
<name>A0A081NGJ2_9GAMM</name>
<dbReference type="OrthoDB" id="8899520at2"/>
<comment type="caution">
    <text evidence="1">The sequence shown here is derived from an EMBL/GenBank/DDBJ whole genome shotgun (WGS) entry which is preliminary data.</text>
</comment>
<accession>A0A081NGJ2</accession>
<dbReference type="Proteomes" id="UP000028073">
    <property type="component" value="Unassembled WGS sequence"/>
</dbReference>
<keyword evidence="2" id="KW-1185">Reference proteome</keyword>
<dbReference type="RefSeq" id="WP_034838525.1">
    <property type="nucleotide sequence ID" value="NZ_JOKH01000003.1"/>
</dbReference>
<reference evidence="1 2" key="1">
    <citation type="submission" date="2014-06" db="EMBL/GenBank/DDBJ databases">
        <title>Whole Genome Sequences of Three Symbiotic Endozoicomonas Bacteria.</title>
        <authorList>
            <person name="Neave M.J."/>
            <person name="Apprill A."/>
            <person name="Voolstra C.R."/>
        </authorList>
    </citation>
    <scope>NUCLEOTIDE SEQUENCE [LARGE SCALE GENOMIC DNA]</scope>
    <source>
        <strain evidence="1 2">DSM 25634</strain>
    </source>
</reference>
<evidence type="ECO:0000313" key="1">
    <source>
        <dbReference type="EMBL" id="KEQ17565.1"/>
    </source>
</evidence>
<proteinExistence type="predicted"/>
<gene>
    <name evidence="1" type="ORF">GZ78_17665</name>
</gene>
<dbReference type="EMBL" id="JOKH01000003">
    <property type="protein sequence ID" value="KEQ17565.1"/>
    <property type="molecule type" value="Genomic_DNA"/>
</dbReference>